<dbReference type="EC" id="2.1.1.222" evidence="5"/>
<dbReference type="FunFam" id="3.40.50.150:FF:000028">
    <property type="entry name" value="Ubiquinone biosynthesis O-methyltransferase"/>
    <property type="match status" value="1"/>
</dbReference>
<dbReference type="AlphaFoldDB" id="A0A1J5SKA1"/>
<dbReference type="GO" id="GO:0032259">
    <property type="term" value="P:methylation"/>
    <property type="evidence" value="ECO:0007669"/>
    <property type="project" value="UniProtKB-KW"/>
</dbReference>
<dbReference type="HAMAP" id="MF_00472">
    <property type="entry name" value="UbiG"/>
    <property type="match status" value="1"/>
</dbReference>
<comment type="caution">
    <text evidence="5">The sequence shown here is derived from an EMBL/GenBank/DDBJ whole genome shotgun (WGS) entry which is preliminary data.</text>
</comment>
<keyword evidence="1 5" id="KW-0489">Methyltransferase</keyword>
<dbReference type="EMBL" id="MLJW01000057">
    <property type="protein sequence ID" value="OIR04541.1"/>
    <property type="molecule type" value="Genomic_DNA"/>
</dbReference>
<evidence type="ECO:0000256" key="2">
    <source>
        <dbReference type="ARBA" id="ARBA00022679"/>
    </source>
</evidence>
<accession>A0A1J5SKA1</accession>
<dbReference type="GO" id="GO:0010420">
    <property type="term" value="F:polyprenyldihydroxybenzoate methyltransferase activity"/>
    <property type="evidence" value="ECO:0007669"/>
    <property type="project" value="InterPro"/>
</dbReference>
<dbReference type="NCBIfam" id="TIGR01983">
    <property type="entry name" value="UbiG"/>
    <property type="match status" value="1"/>
</dbReference>
<dbReference type="Gene3D" id="3.40.50.150">
    <property type="entry name" value="Vaccinia Virus protein VP39"/>
    <property type="match status" value="1"/>
</dbReference>
<dbReference type="PANTHER" id="PTHR43464">
    <property type="entry name" value="METHYLTRANSFERASE"/>
    <property type="match status" value="1"/>
</dbReference>
<sequence>MATETMETQTVNVDETELQKFAELAHKWWDKTSEFKPLHEINPLRLAYINDAVSLAGKRVLDVGCGGGILSESMHFMGAEVTGIDLGEKALNVAKLHQLESGAKVAYQLISVEQLAAEHPASFDVVTCMEMLEHVPDPASIVHACAKLVKPGGTVFFSTINRNPKAYLFAVIGAEYVLNMLPKGTHDYEKFIKPSELSRWVREADLDVAGLRGMSYNPITQHYSMGDDVSVNYVMHTVLSAL</sequence>
<name>A0A1J5SKA1_9ZZZZ</name>
<dbReference type="Pfam" id="PF13489">
    <property type="entry name" value="Methyltransf_23"/>
    <property type="match status" value="1"/>
</dbReference>
<keyword evidence="2 5" id="KW-0808">Transferase</keyword>
<keyword evidence="3" id="KW-0831">Ubiquinone biosynthesis</keyword>
<evidence type="ECO:0000256" key="3">
    <source>
        <dbReference type="ARBA" id="ARBA00022688"/>
    </source>
</evidence>
<reference evidence="5" key="1">
    <citation type="submission" date="2016-10" db="EMBL/GenBank/DDBJ databases">
        <title>Sequence of Gallionella enrichment culture.</title>
        <authorList>
            <person name="Poehlein A."/>
            <person name="Muehling M."/>
            <person name="Daniel R."/>
        </authorList>
    </citation>
    <scope>NUCLEOTIDE SEQUENCE</scope>
</reference>
<dbReference type="SUPFAM" id="SSF53335">
    <property type="entry name" value="S-adenosyl-L-methionine-dependent methyltransferases"/>
    <property type="match status" value="1"/>
</dbReference>
<dbReference type="CDD" id="cd02440">
    <property type="entry name" value="AdoMet_MTases"/>
    <property type="match status" value="1"/>
</dbReference>
<evidence type="ECO:0000256" key="1">
    <source>
        <dbReference type="ARBA" id="ARBA00022603"/>
    </source>
</evidence>
<dbReference type="InterPro" id="IPR010233">
    <property type="entry name" value="UbiG_MeTrfase"/>
</dbReference>
<proteinExistence type="inferred from homology"/>
<keyword evidence="5" id="KW-0830">Ubiquinone</keyword>
<evidence type="ECO:0000256" key="4">
    <source>
        <dbReference type="ARBA" id="ARBA00022691"/>
    </source>
</evidence>
<evidence type="ECO:0000313" key="5">
    <source>
        <dbReference type="EMBL" id="OIR04541.1"/>
    </source>
</evidence>
<dbReference type="GO" id="GO:0102208">
    <property type="term" value="F:2-polyprenyl-6-hydroxyphenol methylase activity"/>
    <property type="evidence" value="ECO:0007669"/>
    <property type="project" value="UniProtKB-EC"/>
</dbReference>
<keyword evidence="4" id="KW-0949">S-adenosyl-L-methionine</keyword>
<dbReference type="EC" id="2.1.1.64" evidence="5"/>
<dbReference type="PANTHER" id="PTHR43464:SF19">
    <property type="entry name" value="UBIQUINONE BIOSYNTHESIS O-METHYLTRANSFERASE, MITOCHONDRIAL"/>
    <property type="match status" value="1"/>
</dbReference>
<gene>
    <name evidence="5" type="primary">ubiG_15</name>
    <name evidence="5" type="ORF">GALL_134770</name>
</gene>
<dbReference type="InterPro" id="IPR029063">
    <property type="entry name" value="SAM-dependent_MTases_sf"/>
</dbReference>
<dbReference type="GO" id="GO:0061542">
    <property type="term" value="F:3-demethylubiquinol 3-O-methyltransferase activity"/>
    <property type="evidence" value="ECO:0007669"/>
    <property type="project" value="UniProtKB-EC"/>
</dbReference>
<protein>
    <submittedName>
        <fullName evidence="5">Ubiquinone biosynthesis O-methyltransferase</fullName>
        <ecNumber evidence="5">2.1.1.222</ecNumber>
        <ecNumber evidence="5">2.1.1.64</ecNumber>
    </submittedName>
</protein>
<organism evidence="5">
    <name type="scientific">mine drainage metagenome</name>
    <dbReference type="NCBI Taxonomy" id="410659"/>
    <lineage>
        <taxon>unclassified sequences</taxon>
        <taxon>metagenomes</taxon>
        <taxon>ecological metagenomes</taxon>
    </lineage>
</organism>